<feature type="transmembrane region" description="Helical" evidence="5">
    <location>
        <begin position="166"/>
        <end position="186"/>
    </location>
</feature>
<dbReference type="InterPro" id="IPR051788">
    <property type="entry name" value="MFS_Transporter"/>
</dbReference>
<dbReference type="InterPro" id="IPR020846">
    <property type="entry name" value="MFS_dom"/>
</dbReference>
<name>A0ABX0UBZ4_9FLAO</name>
<dbReference type="InterPro" id="IPR036259">
    <property type="entry name" value="MFS_trans_sf"/>
</dbReference>
<keyword evidence="8" id="KW-1185">Reference proteome</keyword>
<dbReference type="InterPro" id="IPR011701">
    <property type="entry name" value="MFS"/>
</dbReference>
<feature type="domain" description="Major facilitator superfamily (MFS) profile" evidence="6">
    <location>
        <begin position="1"/>
        <end position="385"/>
    </location>
</feature>
<evidence type="ECO:0000256" key="5">
    <source>
        <dbReference type="SAM" id="Phobius"/>
    </source>
</evidence>
<comment type="subcellular location">
    <subcellularLocation>
        <location evidence="1">Membrane</location>
        <topology evidence="1">Multi-pass membrane protein</topology>
    </subcellularLocation>
</comment>
<evidence type="ECO:0000313" key="8">
    <source>
        <dbReference type="Proteomes" id="UP000745859"/>
    </source>
</evidence>
<protein>
    <submittedName>
        <fullName evidence="7">MFS family permease</fullName>
    </submittedName>
</protein>
<feature type="transmembrane region" description="Helical" evidence="5">
    <location>
        <begin position="360"/>
        <end position="380"/>
    </location>
</feature>
<dbReference type="PROSITE" id="PS50850">
    <property type="entry name" value="MFS"/>
    <property type="match status" value="1"/>
</dbReference>
<feature type="transmembrane region" description="Helical" evidence="5">
    <location>
        <begin position="12"/>
        <end position="36"/>
    </location>
</feature>
<evidence type="ECO:0000256" key="2">
    <source>
        <dbReference type="ARBA" id="ARBA00022692"/>
    </source>
</evidence>
<dbReference type="PANTHER" id="PTHR23514:SF13">
    <property type="entry name" value="INNER MEMBRANE PROTEIN YBJJ"/>
    <property type="match status" value="1"/>
</dbReference>
<sequence>MKSLKIIFSHFNFFSPIWVFTSLNILIGTWVLYIPSVKEKLNLNDSEIGIALFCYALGILSALPIVPILSAKLGLGKITKYGISLLAISFLLPLLASHFLDLCISLFVVGLFSGTTDVAVNALVSKIEQDEKKSIMSVAHGFFSLGGVIGGALGSVIIVFNITPKIHMLAIAIFIIISNLILSKHYKNTIEVKLNTKKTKPSIKKLVPLLGLGFIAFAMMSSEGAIEHWSNLYFLEIVKITSKNTAAYGFIAFSIAMTLGRFFGDGISDKFGSYKIIIAGCVLAIIAYLFILKATLSISIFGFALLGIGLSVMIPELLRLAGKTKGIIPSKSISFVAGIGFMGFLIGPVAIGFISNHSSLKTSFIFLALVIFLALCVVVYKKKQA</sequence>
<feature type="transmembrane region" description="Helical" evidence="5">
    <location>
        <begin position="106"/>
        <end position="124"/>
    </location>
</feature>
<evidence type="ECO:0000259" key="6">
    <source>
        <dbReference type="PROSITE" id="PS50850"/>
    </source>
</evidence>
<feature type="transmembrane region" description="Helical" evidence="5">
    <location>
        <begin position="246"/>
        <end position="264"/>
    </location>
</feature>
<dbReference type="PANTHER" id="PTHR23514">
    <property type="entry name" value="BYPASS OF STOP CODON PROTEIN 6"/>
    <property type="match status" value="1"/>
</dbReference>
<feature type="transmembrane region" description="Helical" evidence="5">
    <location>
        <begin position="276"/>
        <end position="292"/>
    </location>
</feature>
<evidence type="ECO:0000313" key="7">
    <source>
        <dbReference type="EMBL" id="NIJ46253.1"/>
    </source>
</evidence>
<feature type="transmembrane region" description="Helical" evidence="5">
    <location>
        <begin position="48"/>
        <end position="69"/>
    </location>
</feature>
<keyword evidence="2 5" id="KW-0812">Transmembrane</keyword>
<comment type="caution">
    <text evidence="7">The sequence shown here is derived from an EMBL/GenBank/DDBJ whole genome shotgun (WGS) entry which is preliminary data.</text>
</comment>
<dbReference type="EMBL" id="JAASQL010000005">
    <property type="protein sequence ID" value="NIJ46253.1"/>
    <property type="molecule type" value="Genomic_DNA"/>
</dbReference>
<organism evidence="7 8">
    <name type="scientific">Wenyingzhuangia heitensis</name>
    <dbReference type="NCBI Taxonomy" id="1487859"/>
    <lineage>
        <taxon>Bacteria</taxon>
        <taxon>Pseudomonadati</taxon>
        <taxon>Bacteroidota</taxon>
        <taxon>Flavobacteriia</taxon>
        <taxon>Flavobacteriales</taxon>
        <taxon>Flavobacteriaceae</taxon>
        <taxon>Wenyingzhuangia</taxon>
    </lineage>
</organism>
<evidence type="ECO:0000256" key="1">
    <source>
        <dbReference type="ARBA" id="ARBA00004141"/>
    </source>
</evidence>
<feature type="transmembrane region" description="Helical" evidence="5">
    <location>
        <begin position="298"/>
        <end position="321"/>
    </location>
</feature>
<feature type="transmembrane region" description="Helical" evidence="5">
    <location>
        <begin position="81"/>
        <end position="100"/>
    </location>
</feature>
<evidence type="ECO:0000256" key="4">
    <source>
        <dbReference type="ARBA" id="ARBA00023136"/>
    </source>
</evidence>
<reference evidence="7 8" key="1">
    <citation type="submission" date="2020-03" db="EMBL/GenBank/DDBJ databases">
        <title>Genomic Encyclopedia of Type Strains, Phase IV (KMG-IV): sequencing the most valuable type-strain genomes for metagenomic binning, comparative biology and taxonomic classification.</title>
        <authorList>
            <person name="Goeker M."/>
        </authorList>
    </citation>
    <scope>NUCLEOTIDE SEQUENCE [LARGE SCALE GENOMIC DNA]</scope>
    <source>
        <strain evidence="7 8">DSM 101599</strain>
    </source>
</reference>
<evidence type="ECO:0000256" key="3">
    <source>
        <dbReference type="ARBA" id="ARBA00022989"/>
    </source>
</evidence>
<keyword evidence="3 5" id="KW-1133">Transmembrane helix</keyword>
<feature type="transmembrane region" description="Helical" evidence="5">
    <location>
        <begin position="136"/>
        <end position="160"/>
    </location>
</feature>
<dbReference type="Gene3D" id="1.20.1250.20">
    <property type="entry name" value="MFS general substrate transporter like domains"/>
    <property type="match status" value="2"/>
</dbReference>
<feature type="transmembrane region" description="Helical" evidence="5">
    <location>
        <begin position="206"/>
        <end position="226"/>
    </location>
</feature>
<dbReference type="Pfam" id="PF07690">
    <property type="entry name" value="MFS_1"/>
    <property type="match status" value="1"/>
</dbReference>
<dbReference type="RefSeq" id="WP_167189994.1">
    <property type="nucleotide sequence ID" value="NZ_JAASQL010000005.1"/>
</dbReference>
<feature type="transmembrane region" description="Helical" evidence="5">
    <location>
        <begin position="333"/>
        <end position="354"/>
    </location>
</feature>
<proteinExistence type="predicted"/>
<keyword evidence="4 5" id="KW-0472">Membrane</keyword>
<gene>
    <name evidence="7" type="ORF">FHR24_002737</name>
</gene>
<dbReference type="SUPFAM" id="SSF103473">
    <property type="entry name" value="MFS general substrate transporter"/>
    <property type="match status" value="1"/>
</dbReference>
<dbReference type="Proteomes" id="UP000745859">
    <property type="component" value="Unassembled WGS sequence"/>
</dbReference>
<accession>A0ABX0UBZ4</accession>
<dbReference type="CDD" id="cd17393">
    <property type="entry name" value="MFS_MosC_like"/>
    <property type="match status" value="1"/>
</dbReference>